<gene>
    <name evidence="2" type="ORF">ACFORL_10630</name>
</gene>
<comment type="similarity">
    <text evidence="1">Belongs to the ComF/GntX family.</text>
</comment>
<dbReference type="Proteomes" id="UP001595758">
    <property type="component" value="Unassembled WGS sequence"/>
</dbReference>
<keyword evidence="3" id="KW-1185">Reference proteome</keyword>
<dbReference type="PANTHER" id="PTHR47505">
    <property type="entry name" value="DNA UTILIZATION PROTEIN YHGH"/>
    <property type="match status" value="1"/>
</dbReference>
<dbReference type="Gene3D" id="3.40.50.2020">
    <property type="match status" value="1"/>
</dbReference>
<comment type="caution">
    <text evidence="2">The sequence shown here is derived from an EMBL/GenBank/DDBJ whole genome shotgun (WGS) entry which is preliminary data.</text>
</comment>
<evidence type="ECO:0000313" key="3">
    <source>
        <dbReference type="Proteomes" id="UP001595758"/>
    </source>
</evidence>
<dbReference type="InterPro" id="IPR000836">
    <property type="entry name" value="PRTase_dom"/>
</dbReference>
<dbReference type="EMBL" id="JBHSAB010000024">
    <property type="protein sequence ID" value="MFC3909524.1"/>
    <property type="molecule type" value="Genomic_DNA"/>
</dbReference>
<protein>
    <submittedName>
        <fullName evidence="2">ComF family protein</fullName>
    </submittedName>
</protein>
<accession>A0ABV8CH49</accession>
<dbReference type="SUPFAM" id="SSF53271">
    <property type="entry name" value="PRTase-like"/>
    <property type="match status" value="1"/>
</dbReference>
<dbReference type="PANTHER" id="PTHR47505:SF1">
    <property type="entry name" value="DNA UTILIZATION PROTEIN YHGH"/>
    <property type="match status" value="1"/>
</dbReference>
<sequence length="232" mass="26547">MQLKITSIPHWLRIPAICVLCNHYYHGDFAVCSPCYQLFGKITNPCIICSMPLASGQSLQCGNCIRQKPAFDRIYTNYLFEDPLRTLVHWYKYQQSLFLRSLLIQLMLDALPVGIYQPDCLLPVPMHPERLRQRGFNHTVELARLLARKLKIKFDLALCEKTVNTAAQVELSGEQRKNNLKRAFKVRVNDYRHVTIIDDLITTGSTANELAAALKQSGIERVDVWCLARTGL</sequence>
<dbReference type="InterPro" id="IPR029057">
    <property type="entry name" value="PRTase-like"/>
</dbReference>
<dbReference type="CDD" id="cd06223">
    <property type="entry name" value="PRTases_typeI"/>
    <property type="match status" value="1"/>
</dbReference>
<evidence type="ECO:0000313" key="2">
    <source>
        <dbReference type="EMBL" id="MFC3909524.1"/>
    </source>
</evidence>
<name>A0ABV8CH49_9GAMM</name>
<organism evidence="2 3">
    <name type="scientific">Legionella dresdenensis</name>
    <dbReference type="NCBI Taxonomy" id="450200"/>
    <lineage>
        <taxon>Bacteria</taxon>
        <taxon>Pseudomonadati</taxon>
        <taxon>Pseudomonadota</taxon>
        <taxon>Gammaproteobacteria</taxon>
        <taxon>Legionellales</taxon>
        <taxon>Legionellaceae</taxon>
        <taxon>Legionella</taxon>
    </lineage>
</organism>
<proteinExistence type="inferred from homology"/>
<evidence type="ECO:0000256" key="1">
    <source>
        <dbReference type="ARBA" id="ARBA00008007"/>
    </source>
</evidence>
<dbReference type="InterPro" id="IPR051910">
    <property type="entry name" value="ComF/GntX_DNA_util-trans"/>
</dbReference>
<reference evidence="3" key="1">
    <citation type="journal article" date="2019" name="Int. J. Syst. Evol. Microbiol.">
        <title>The Global Catalogue of Microorganisms (GCM) 10K type strain sequencing project: providing services to taxonomists for standard genome sequencing and annotation.</title>
        <authorList>
            <consortium name="The Broad Institute Genomics Platform"/>
            <consortium name="The Broad Institute Genome Sequencing Center for Infectious Disease"/>
            <person name="Wu L."/>
            <person name="Ma J."/>
        </authorList>
    </citation>
    <scope>NUCLEOTIDE SEQUENCE [LARGE SCALE GENOMIC DNA]</scope>
    <source>
        <strain evidence="3">CCUG 59858</strain>
    </source>
</reference>
<dbReference type="RefSeq" id="WP_382343822.1">
    <property type="nucleotide sequence ID" value="NZ_JBHSAB010000024.1"/>
</dbReference>